<dbReference type="Pfam" id="PF00196">
    <property type="entry name" value="GerE"/>
    <property type="match status" value="1"/>
</dbReference>
<evidence type="ECO:0000256" key="2">
    <source>
        <dbReference type="ARBA" id="ARBA00023125"/>
    </source>
</evidence>
<evidence type="ECO:0000313" key="5">
    <source>
        <dbReference type="EMBL" id="AZJ35259.1"/>
    </source>
</evidence>
<dbReference type="SUPFAM" id="SSF46894">
    <property type="entry name" value="C-terminal effector domain of the bipartite response regulators"/>
    <property type="match status" value="1"/>
</dbReference>
<keyword evidence="6" id="KW-1185">Reference proteome</keyword>
<dbReference type="PANTHER" id="PTHR44688:SF16">
    <property type="entry name" value="DNA-BINDING TRANSCRIPTIONAL ACTIVATOR DEVR_DOSR"/>
    <property type="match status" value="1"/>
</dbReference>
<dbReference type="InterPro" id="IPR016032">
    <property type="entry name" value="Sig_transdc_resp-reg_C-effctor"/>
</dbReference>
<dbReference type="CDD" id="cd06170">
    <property type="entry name" value="LuxR_C_like"/>
    <property type="match status" value="1"/>
</dbReference>
<keyword evidence="3" id="KW-0804">Transcription</keyword>
<proteinExistence type="predicted"/>
<dbReference type="PROSITE" id="PS50043">
    <property type="entry name" value="HTH_LUXR_2"/>
    <property type="match status" value="1"/>
</dbReference>
<dbReference type="SMART" id="SM00421">
    <property type="entry name" value="HTH_LUXR"/>
    <property type="match status" value="1"/>
</dbReference>
<accession>A0A3S8R664</accession>
<dbReference type="GO" id="GO:0003677">
    <property type="term" value="F:DNA binding"/>
    <property type="evidence" value="ECO:0007669"/>
    <property type="project" value="UniProtKB-KW"/>
</dbReference>
<dbReference type="Proteomes" id="UP000274593">
    <property type="component" value="Chromosome"/>
</dbReference>
<evidence type="ECO:0000256" key="1">
    <source>
        <dbReference type="ARBA" id="ARBA00023015"/>
    </source>
</evidence>
<feature type="domain" description="HTH luxR-type" evidence="4">
    <location>
        <begin position="185"/>
        <end position="250"/>
    </location>
</feature>
<protein>
    <submittedName>
        <fullName evidence="5">LuxR family transcriptional regulator</fullName>
    </submittedName>
</protein>
<gene>
    <name evidence="5" type="ORF">D6T69_06895</name>
</gene>
<dbReference type="Gene3D" id="1.10.10.10">
    <property type="entry name" value="Winged helix-like DNA-binding domain superfamily/Winged helix DNA-binding domain"/>
    <property type="match status" value="1"/>
</dbReference>
<dbReference type="GO" id="GO:0006355">
    <property type="term" value="P:regulation of DNA-templated transcription"/>
    <property type="evidence" value="ECO:0007669"/>
    <property type="project" value="InterPro"/>
</dbReference>
<dbReference type="KEGG" id="tsig:D6T69_06895"/>
<dbReference type="PRINTS" id="PR00038">
    <property type="entry name" value="HTHLUXR"/>
</dbReference>
<dbReference type="RefSeq" id="WP_125067041.1">
    <property type="nucleotide sequence ID" value="NZ_CP032548.1"/>
</dbReference>
<dbReference type="InterPro" id="IPR036388">
    <property type="entry name" value="WH-like_DNA-bd_sf"/>
</dbReference>
<sequence length="252" mass="29682">MNDVNDFFSSRNTVYNVSDEEKKQTENYAEAIKAFARTTYKSIYVIDYQKKGFEFVSENPLFLCGHTAEEVKEMGYLFYFNYVIPEDLELLLKINTVGFDFYEKIPIQERIYHSISYDFHLKNQEGKILLINQKLTPLFLTNEGKIWKAICIISISNEQNSGNIKISKKGENKIFRYDLKGNFWKVEEKIELSNREKEILRFSVRGFTINEMAETMYVSPDTVKFHRRKLFEKLEVANISEAIVYATNNKLI</sequence>
<dbReference type="InterPro" id="IPR000792">
    <property type="entry name" value="Tscrpt_reg_LuxR_C"/>
</dbReference>
<name>A0A3S8R664_9FLAO</name>
<keyword evidence="2" id="KW-0238">DNA-binding</keyword>
<dbReference type="PANTHER" id="PTHR44688">
    <property type="entry name" value="DNA-BINDING TRANSCRIPTIONAL ACTIVATOR DEVR_DOSR"/>
    <property type="match status" value="1"/>
</dbReference>
<dbReference type="Gene3D" id="3.30.450.20">
    <property type="entry name" value="PAS domain"/>
    <property type="match status" value="1"/>
</dbReference>
<keyword evidence="1" id="KW-0805">Transcription regulation</keyword>
<evidence type="ECO:0000256" key="3">
    <source>
        <dbReference type="ARBA" id="ARBA00023163"/>
    </source>
</evidence>
<dbReference type="AlphaFoldDB" id="A0A3S8R664"/>
<organism evidence="5 6">
    <name type="scientific">Tenacibaculum singaporense</name>
    <dbReference type="NCBI Taxonomy" id="2358479"/>
    <lineage>
        <taxon>Bacteria</taxon>
        <taxon>Pseudomonadati</taxon>
        <taxon>Bacteroidota</taxon>
        <taxon>Flavobacteriia</taxon>
        <taxon>Flavobacteriales</taxon>
        <taxon>Flavobacteriaceae</taxon>
        <taxon>Tenacibaculum</taxon>
    </lineage>
</organism>
<evidence type="ECO:0000313" key="6">
    <source>
        <dbReference type="Proteomes" id="UP000274593"/>
    </source>
</evidence>
<dbReference type="EMBL" id="CP032548">
    <property type="protein sequence ID" value="AZJ35259.1"/>
    <property type="molecule type" value="Genomic_DNA"/>
</dbReference>
<reference evidence="5 6" key="1">
    <citation type="submission" date="2018-09" db="EMBL/GenBank/DDBJ databases">
        <title>Insights into the microbiota of Asian seabass (Lates calcarifer) with tenacibaculosis symptoms and description of sp. nov. Tenacibaculum singaporense.</title>
        <authorList>
            <person name="Miyake S."/>
            <person name="Soh M."/>
            <person name="Azman M.N."/>
            <person name="Ngoh S.Y."/>
            <person name="Orban L."/>
        </authorList>
    </citation>
    <scope>NUCLEOTIDE SEQUENCE [LARGE SCALE GENOMIC DNA]</scope>
    <source>
        <strain evidence="5 6">DSM 106434</strain>
    </source>
</reference>
<evidence type="ECO:0000259" key="4">
    <source>
        <dbReference type="PROSITE" id="PS50043"/>
    </source>
</evidence>